<feature type="non-terminal residue" evidence="4">
    <location>
        <position position="1"/>
    </location>
</feature>
<dbReference type="SUPFAM" id="SSF48366">
    <property type="entry name" value="Ras GEF"/>
    <property type="match status" value="1"/>
</dbReference>
<organism evidence="4 5">
    <name type="scientific">Reticulomyxa filosa</name>
    <dbReference type="NCBI Taxonomy" id="46433"/>
    <lineage>
        <taxon>Eukaryota</taxon>
        <taxon>Sar</taxon>
        <taxon>Rhizaria</taxon>
        <taxon>Retaria</taxon>
        <taxon>Foraminifera</taxon>
        <taxon>Monothalamids</taxon>
        <taxon>Reticulomyxidae</taxon>
        <taxon>Reticulomyxa</taxon>
    </lineage>
</organism>
<evidence type="ECO:0000259" key="3">
    <source>
        <dbReference type="PROSITE" id="PS50212"/>
    </source>
</evidence>
<proteinExistence type="predicted"/>
<dbReference type="InterPro" id="IPR000651">
    <property type="entry name" value="Ras-like_Gua-exchang_fac_N"/>
</dbReference>
<protein>
    <recommendedName>
        <fullName evidence="3">N-terminal Ras-GEF domain-containing protein</fullName>
    </recommendedName>
</protein>
<dbReference type="InterPro" id="IPR023578">
    <property type="entry name" value="Ras_GEF_dom_sf"/>
</dbReference>
<dbReference type="Proteomes" id="UP000023152">
    <property type="component" value="Unassembled WGS sequence"/>
</dbReference>
<accession>X6LE26</accession>
<sequence>RDNETMETLIMCYKEFSTPEFFYIFYIYDLHISFVVVVMYTKLIKELKRRFCIVVPNEVRDDEKKLEDFKEKTMKPIQLNVVKNLRTWMKLYWEEDFANDEK</sequence>
<name>X6LE26_RETFI</name>
<keyword evidence="2" id="KW-0472">Membrane</keyword>
<dbReference type="Gene3D" id="1.20.870.10">
    <property type="entry name" value="Son of sevenless (SoS) protein Chain: S domain 1"/>
    <property type="match status" value="1"/>
</dbReference>
<feature type="non-terminal residue" evidence="4">
    <location>
        <position position="102"/>
    </location>
</feature>
<evidence type="ECO:0000313" key="5">
    <source>
        <dbReference type="Proteomes" id="UP000023152"/>
    </source>
</evidence>
<keyword evidence="1" id="KW-0344">Guanine-nucleotide releasing factor</keyword>
<feature type="transmembrane region" description="Helical" evidence="2">
    <location>
        <begin position="21"/>
        <end position="40"/>
    </location>
</feature>
<dbReference type="EMBL" id="ASPP01041541">
    <property type="protein sequence ID" value="ETO00258.1"/>
    <property type="molecule type" value="Genomic_DNA"/>
</dbReference>
<evidence type="ECO:0000256" key="2">
    <source>
        <dbReference type="SAM" id="Phobius"/>
    </source>
</evidence>
<keyword evidence="2" id="KW-1133">Transmembrane helix</keyword>
<dbReference type="OrthoDB" id="546434at2759"/>
<dbReference type="GO" id="GO:0005085">
    <property type="term" value="F:guanyl-nucleotide exchange factor activity"/>
    <property type="evidence" value="ECO:0007669"/>
    <property type="project" value="UniProtKB-KW"/>
</dbReference>
<dbReference type="PROSITE" id="PS50212">
    <property type="entry name" value="RASGEF_NTER"/>
    <property type="match status" value="1"/>
</dbReference>
<gene>
    <name evidence="4" type="ORF">RFI_37189</name>
</gene>
<comment type="caution">
    <text evidence="4">The sequence shown here is derived from an EMBL/GenBank/DDBJ whole genome shotgun (WGS) entry which is preliminary data.</text>
</comment>
<dbReference type="AlphaFoldDB" id="X6LE26"/>
<reference evidence="4 5" key="1">
    <citation type="journal article" date="2013" name="Curr. Biol.">
        <title>The Genome of the Foraminiferan Reticulomyxa filosa.</title>
        <authorList>
            <person name="Glockner G."/>
            <person name="Hulsmann N."/>
            <person name="Schleicher M."/>
            <person name="Noegel A.A."/>
            <person name="Eichinger L."/>
            <person name="Gallinger C."/>
            <person name="Pawlowski J."/>
            <person name="Sierra R."/>
            <person name="Euteneuer U."/>
            <person name="Pillet L."/>
            <person name="Moustafa A."/>
            <person name="Platzer M."/>
            <person name="Groth M."/>
            <person name="Szafranski K."/>
            <person name="Schliwa M."/>
        </authorList>
    </citation>
    <scope>NUCLEOTIDE SEQUENCE [LARGE SCALE GENOMIC DNA]</scope>
</reference>
<feature type="domain" description="N-terminal Ras-GEF" evidence="3">
    <location>
        <begin position="1"/>
        <end position="102"/>
    </location>
</feature>
<evidence type="ECO:0000313" key="4">
    <source>
        <dbReference type="EMBL" id="ETO00258.1"/>
    </source>
</evidence>
<evidence type="ECO:0000256" key="1">
    <source>
        <dbReference type="PROSITE-ProRule" id="PRU00135"/>
    </source>
</evidence>
<keyword evidence="5" id="KW-1185">Reference proteome</keyword>
<keyword evidence="2" id="KW-0812">Transmembrane</keyword>